<dbReference type="Proteomes" id="UP000535182">
    <property type="component" value="Unassembled WGS sequence"/>
</dbReference>
<evidence type="ECO:0000256" key="1">
    <source>
        <dbReference type="ARBA" id="ARBA00023157"/>
    </source>
</evidence>
<dbReference type="InterPro" id="IPR019734">
    <property type="entry name" value="TPR_rpt"/>
</dbReference>
<dbReference type="PANTHER" id="PTHR12558">
    <property type="entry name" value="CELL DIVISION CYCLE 16,23,27"/>
    <property type="match status" value="1"/>
</dbReference>
<feature type="repeat" description="TPR" evidence="2">
    <location>
        <begin position="491"/>
        <end position="524"/>
    </location>
</feature>
<keyword evidence="4" id="KW-1185">Reference proteome</keyword>
<dbReference type="SUPFAM" id="SSF49742">
    <property type="entry name" value="PHM/PNGase F"/>
    <property type="match status" value="2"/>
</dbReference>
<dbReference type="Gene3D" id="1.25.40.10">
    <property type="entry name" value="Tetratricopeptide repeat domain"/>
    <property type="match status" value="3"/>
</dbReference>
<dbReference type="SUPFAM" id="SSF46626">
    <property type="entry name" value="Cytochrome c"/>
    <property type="match status" value="1"/>
</dbReference>
<dbReference type="Gene3D" id="2.60.120.230">
    <property type="match status" value="1"/>
</dbReference>
<dbReference type="Pfam" id="PF14559">
    <property type="entry name" value="TPR_19"/>
    <property type="match status" value="1"/>
</dbReference>
<comment type="caution">
    <text evidence="3">The sequence shown here is derived from an EMBL/GenBank/DDBJ whole genome shotgun (WGS) entry which is preliminary data.</text>
</comment>
<organism evidence="3 4">
    <name type="scientific">Tunturiibacter gelidiferens</name>
    <dbReference type="NCBI Taxonomy" id="3069689"/>
    <lineage>
        <taxon>Bacteria</taxon>
        <taxon>Pseudomonadati</taxon>
        <taxon>Acidobacteriota</taxon>
        <taxon>Terriglobia</taxon>
        <taxon>Terriglobales</taxon>
        <taxon>Acidobacteriaceae</taxon>
        <taxon>Tunturiibacter</taxon>
    </lineage>
</organism>
<dbReference type="Pfam" id="PF13432">
    <property type="entry name" value="TPR_16"/>
    <property type="match status" value="2"/>
</dbReference>
<feature type="repeat" description="TPR" evidence="2">
    <location>
        <begin position="659"/>
        <end position="692"/>
    </location>
</feature>
<evidence type="ECO:0000256" key="2">
    <source>
        <dbReference type="PROSITE-ProRule" id="PRU00339"/>
    </source>
</evidence>
<dbReference type="InterPro" id="IPR011990">
    <property type="entry name" value="TPR-like_helical_dom_sf"/>
</dbReference>
<feature type="repeat" description="TPR" evidence="2">
    <location>
        <begin position="525"/>
        <end position="558"/>
    </location>
</feature>
<dbReference type="SMART" id="SM00028">
    <property type="entry name" value="TPR"/>
    <property type="match status" value="7"/>
</dbReference>
<evidence type="ECO:0000313" key="3">
    <source>
        <dbReference type="EMBL" id="MBB5329726.1"/>
    </source>
</evidence>
<keyword evidence="1" id="KW-1015">Disulfide bond</keyword>
<gene>
    <name evidence="3" type="ORF">HDF14_003348</name>
</gene>
<feature type="repeat" description="TPR" evidence="2">
    <location>
        <begin position="559"/>
        <end position="592"/>
    </location>
</feature>
<name>A0A9X0QG01_9BACT</name>
<evidence type="ECO:0000313" key="4">
    <source>
        <dbReference type="Proteomes" id="UP000535182"/>
    </source>
</evidence>
<dbReference type="AlphaFoldDB" id="A0A9X0QG01"/>
<accession>A0A9X0QG01</accession>
<dbReference type="InterPro" id="IPR014784">
    <property type="entry name" value="Cu2_ascorb_mOase-like_C"/>
</dbReference>
<dbReference type="SUPFAM" id="SSF48452">
    <property type="entry name" value="TPR-like"/>
    <property type="match status" value="2"/>
</dbReference>
<dbReference type="PROSITE" id="PS50005">
    <property type="entry name" value="TPR"/>
    <property type="match status" value="7"/>
</dbReference>
<dbReference type="GO" id="GO:0016715">
    <property type="term" value="F:oxidoreductase activity, acting on paired donors, with incorporation or reduction of molecular oxygen, reduced ascorbate as one donor, and incorporation of one atom of oxygen"/>
    <property type="evidence" value="ECO:0007669"/>
    <property type="project" value="InterPro"/>
</dbReference>
<keyword evidence="2" id="KW-0802">TPR repeat</keyword>
<dbReference type="InterPro" id="IPR008977">
    <property type="entry name" value="PHM/PNGase_F_dom_sf"/>
</dbReference>
<feature type="repeat" description="TPR" evidence="2">
    <location>
        <begin position="457"/>
        <end position="490"/>
    </location>
</feature>
<feature type="repeat" description="TPR" evidence="2">
    <location>
        <begin position="693"/>
        <end position="726"/>
    </location>
</feature>
<dbReference type="PANTHER" id="PTHR12558:SF13">
    <property type="entry name" value="CELL DIVISION CYCLE PROTEIN 27 HOMOLOG"/>
    <property type="match status" value="1"/>
</dbReference>
<feature type="repeat" description="TPR" evidence="2">
    <location>
        <begin position="625"/>
        <end position="658"/>
    </location>
</feature>
<sequence length="736" mass="81748">MTSSGAKHVSAILLCAGVFLAFWAKPFHVRVQAATAPVTFSRQIAPILYKQCSSCHHPGGSGPFNLLSYADAKRWGIQIKTVTQSRYMPPWLPEPGFGNFADSRRLSAEDIALLKEWVESGMPEGDSREAPKAPVFSGEWQLGMPDLVLKVTSPMQVPASGTDLFRNFILPVPITETKYVRAMEIRPGAAQVVHHANMLIDRTASLRRQHPDDWMQGVPGMELTVDSGDTFDPDSHFLFWKPDSPALIELSGMPWRIDPGNDLILNMHLKPTGKVETLQATVGLYFADKPATAHPMLLQLEHDGAIDIPAGDAAFVIEDELKLPVDVDVLGVYPHAHYLGKRLEGYAILPDGEKKWLVLIRDWDIDRQSVYRFQSPTFLPKNTVLHMRYTYDNSKGNVRNPNSPPLRVKAGNRSVDEMGHLWLQVLPRPLPHTEEDPRVLLEQAWMQNNLRKDPKDHTALYNLASADMISGDYRPAVDLYRRILTAAPTDVRSLIALGTALDGIGDWQQAQGEYERALTIDPQSADARFDLAHLEAKHDNYVAAEQEYRRLLVENPNDAVSHNELGGVLVTVGRTAEARQEFESAIAIAPNFDALYNLAGIEADNNELPGAAVLLERALKLRDDADAHQLLGNIYAQSGKLADALDQFKSVQTLRPKEAVPHRQLAQLYSQMGQLRDAINEQNAAISLEPKNADDWNNLGVLHARNGEAGLARKDFEHALMLDPQHAAARANLARL</sequence>
<protein>
    <submittedName>
        <fullName evidence="3">Flp pilus assembly protein TadD/mono/diheme cytochrome c family protein</fullName>
    </submittedName>
</protein>
<dbReference type="InterPro" id="IPR036909">
    <property type="entry name" value="Cyt_c-like_dom_sf"/>
</dbReference>
<dbReference type="EMBL" id="JACHEB010000007">
    <property type="protein sequence ID" value="MBB5329726.1"/>
    <property type="molecule type" value="Genomic_DNA"/>
</dbReference>
<dbReference type="GO" id="GO:0020037">
    <property type="term" value="F:heme binding"/>
    <property type="evidence" value="ECO:0007669"/>
    <property type="project" value="InterPro"/>
</dbReference>
<dbReference type="GO" id="GO:0009055">
    <property type="term" value="F:electron transfer activity"/>
    <property type="evidence" value="ECO:0007669"/>
    <property type="project" value="InterPro"/>
</dbReference>
<proteinExistence type="predicted"/>
<dbReference type="RefSeq" id="WP_183978469.1">
    <property type="nucleotide sequence ID" value="NZ_JACHEB010000007.1"/>
</dbReference>
<reference evidence="3 4" key="1">
    <citation type="submission" date="2020-08" db="EMBL/GenBank/DDBJ databases">
        <title>Genomic Encyclopedia of Type Strains, Phase IV (KMG-V): Genome sequencing to study the core and pangenomes of soil and plant-associated prokaryotes.</title>
        <authorList>
            <person name="Whitman W."/>
        </authorList>
    </citation>
    <scope>NUCLEOTIDE SEQUENCE [LARGE SCALE GENOMIC DNA]</scope>
    <source>
        <strain evidence="3 4">X5P2</strain>
    </source>
</reference>